<keyword evidence="1" id="KW-0472">Membrane</keyword>
<organism evidence="3 4">
    <name type="scientific">Xylanibacillus composti</name>
    <dbReference type="NCBI Taxonomy" id="1572762"/>
    <lineage>
        <taxon>Bacteria</taxon>
        <taxon>Bacillati</taxon>
        <taxon>Bacillota</taxon>
        <taxon>Bacilli</taxon>
        <taxon>Bacillales</taxon>
        <taxon>Paenibacillaceae</taxon>
        <taxon>Xylanibacillus</taxon>
    </lineage>
</organism>
<keyword evidence="4" id="KW-1185">Reference proteome</keyword>
<accession>A0A8J4H2C3</accession>
<sequence>MKHAFGWLVRWGPAACCMGIIFALSHRTADDLESWLPWFQRVVPGMSGFDWGHFIAYFVLAVTLAWGFGSSHSTWRVRIAIAAICLGYGISDEIHQHFVEGRHPDWKDVRNDMIGATAALLVLAVRPIGRTFGKMADSMKF</sequence>
<feature type="transmembrane region" description="Helical" evidence="1">
    <location>
        <begin position="7"/>
        <end position="29"/>
    </location>
</feature>
<reference evidence="3" key="1">
    <citation type="submission" date="2021-04" db="EMBL/GenBank/DDBJ databases">
        <title>Draft genome sequence of Xylanibacillus composti strain K13.</title>
        <authorList>
            <person name="Uke A."/>
            <person name="Chhe C."/>
            <person name="Baramee S."/>
            <person name="Kosugi A."/>
        </authorList>
    </citation>
    <scope>NUCLEOTIDE SEQUENCE</scope>
    <source>
        <strain evidence="3">K13</strain>
    </source>
</reference>
<name>A0A8J4H2C3_9BACL</name>
<dbReference type="Pfam" id="PF04892">
    <property type="entry name" value="VanZ"/>
    <property type="match status" value="1"/>
</dbReference>
<dbReference type="NCBIfam" id="NF037970">
    <property type="entry name" value="vanZ_1"/>
    <property type="match status" value="1"/>
</dbReference>
<feature type="domain" description="VanZ-like" evidence="2">
    <location>
        <begin position="28"/>
        <end position="123"/>
    </location>
</feature>
<dbReference type="AlphaFoldDB" id="A0A8J4H2C3"/>
<evidence type="ECO:0000313" key="4">
    <source>
        <dbReference type="Proteomes" id="UP000677918"/>
    </source>
</evidence>
<gene>
    <name evidence="3" type="ORF">XYCOK13_11350</name>
</gene>
<keyword evidence="1" id="KW-0812">Transmembrane</keyword>
<dbReference type="InterPro" id="IPR006976">
    <property type="entry name" value="VanZ-like"/>
</dbReference>
<comment type="caution">
    <text evidence="3">The sequence shown here is derived from an EMBL/GenBank/DDBJ whole genome shotgun (WGS) entry which is preliminary data.</text>
</comment>
<keyword evidence="1" id="KW-1133">Transmembrane helix</keyword>
<protein>
    <recommendedName>
        <fullName evidence="2">VanZ-like domain-containing protein</fullName>
    </recommendedName>
</protein>
<dbReference type="EMBL" id="BOVK01000014">
    <property type="protein sequence ID" value="GIQ68311.1"/>
    <property type="molecule type" value="Genomic_DNA"/>
</dbReference>
<feature type="transmembrane region" description="Helical" evidence="1">
    <location>
        <begin position="49"/>
        <end position="68"/>
    </location>
</feature>
<evidence type="ECO:0000313" key="3">
    <source>
        <dbReference type="EMBL" id="GIQ68311.1"/>
    </source>
</evidence>
<evidence type="ECO:0000256" key="1">
    <source>
        <dbReference type="SAM" id="Phobius"/>
    </source>
</evidence>
<proteinExistence type="predicted"/>
<evidence type="ECO:0000259" key="2">
    <source>
        <dbReference type="Pfam" id="PF04892"/>
    </source>
</evidence>
<dbReference type="Proteomes" id="UP000677918">
    <property type="component" value="Unassembled WGS sequence"/>
</dbReference>
<dbReference type="RefSeq" id="WP_213410918.1">
    <property type="nucleotide sequence ID" value="NZ_BOVK01000014.1"/>
</dbReference>